<gene>
    <name evidence="1" type="ORF">JIN87_07940</name>
</gene>
<sequence>MNLEQNQTVSCPYCGEAVGIVVDCTLASQAFVEDCSVCCRPIDFSISVDDDGEIVSLRARRETG</sequence>
<accession>A0A934RX22</accession>
<reference evidence="1" key="1">
    <citation type="submission" date="2021-01" db="EMBL/GenBank/DDBJ databases">
        <title>Modified the classification status of verrucomicrobia.</title>
        <authorList>
            <person name="Feng X."/>
        </authorList>
    </citation>
    <scope>NUCLEOTIDE SEQUENCE</scope>
    <source>
        <strain evidence="1">KCTC 13126</strain>
    </source>
</reference>
<dbReference type="InterPro" id="IPR025990">
    <property type="entry name" value="zinc_ribbon_bacterial"/>
</dbReference>
<dbReference type="AlphaFoldDB" id="A0A934RX22"/>
<dbReference type="Proteomes" id="UP000617628">
    <property type="component" value="Unassembled WGS sequence"/>
</dbReference>
<comment type="caution">
    <text evidence="1">The sequence shown here is derived from an EMBL/GenBank/DDBJ whole genome shotgun (WGS) entry which is preliminary data.</text>
</comment>
<dbReference type="PIRSF" id="PIRSF037225">
    <property type="entry name" value="UCP037225"/>
    <property type="match status" value="1"/>
</dbReference>
<dbReference type="EMBL" id="JAENIL010000012">
    <property type="protein sequence ID" value="MBK1876794.1"/>
    <property type="molecule type" value="Genomic_DNA"/>
</dbReference>
<dbReference type="Pfam" id="PF14255">
    <property type="entry name" value="Zn_ribbon_21"/>
    <property type="match status" value="1"/>
</dbReference>
<keyword evidence="2" id="KW-1185">Reference proteome</keyword>
<evidence type="ECO:0000313" key="2">
    <source>
        <dbReference type="Proteomes" id="UP000617628"/>
    </source>
</evidence>
<evidence type="ECO:0000313" key="1">
    <source>
        <dbReference type="EMBL" id="MBK1876794.1"/>
    </source>
</evidence>
<proteinExistence type="predicted"/>
<protein>
    <submittedName>
        <fullName evidence="1">CPXCG motif-containing cysteine-rich protein</fullName>
    </submittedName>
</protein>
<name>A0A934RX22_9BACT</name>
<dbReference type="RefSeq" id="WP_200355010.1">
    <property type="nucleotide sequence ID" value="NZ_JAENIL010000012.1"/>
</dbReference>
<dbReference type="InterPro" id="IPR017143">
    <property type="entry name" value="UCP037225"/>
</dbReference>
<organism evidence="1 2">
    <name type="scientific">Pelagicoccus mobilis</name>
    <dbReference type="NCBI Taxonomy" id="415221"/>
    <lineage>
        <taxon>Bacteria</taxon>
        <taxon>Pseudomonadati</taxon>
        <taxon>Verrucomicrobiota</taxon>
        <taxon>Opitutia</taxon>
        <taxon>Puniceicoccales</taxon>
        <taxon>Pelagicoccaceae</taxon>
        <taxon>Pelagicoccus</taxon>
    </lineage>
</organism>